<dbReference type="Proteomes" id="UP001138793">
    <property type="component" value="Unassembled WGS sequence"/>
</dbReference>
<feature type="transmembrane region" description="Helical" evidence="1">
    <location>
        <begin position="322"/>
        <end position="345"/>
    </location>
</feature>
<reference evidence="2" key="1">
    <citation type="submission" date="2021-03" db="EMBL/GenBank/DDBJ databases">
        <title>Genomic Encyclopedia of Type Strains, Phase IV (KMG-IV): sequencing the most valuable type-strain genomes for metagenomic binning, comparative biology and taxonomic classification.</title>
        <authorList>
            <person name="Goeker M."/>
        </authorList>
    </citation>
    <scope>NUCLEOTIDE SEQUENCE</scope>
    <source>
        <strain evidence="2">DSM 107338</strain>
    </source>
</reference>
<name>A0A9X1CAN9_9BACI</name>
<keyword evidence="3" id="KW-1185">Reference proteome</keyword>
<evidence type="ECO:0000313" key="2">
    <source>
        <dbReference type="EMBL" id="MBP2076869.1"/>
    </source>
</evidence>
<comment type="caution">
    <text evidence="2">The sequence shown here is derived from an EMBL/GenBank/DDBJ whole genome shotgun (WGS) entry which is preliminary data.</text>
</comment>
<dbReference type="RefSeq" id="WP_149474333.1">
    <property type="nucleotide sequence ID" value="NZ_JAGGMB010000002.1"/>
</dbReference>
<feature type="transmembrane region" description="Helical" evidence="1">
    <location>
        <begin position="139"/>
        <end position="160"/>
    </location>
</feature>
<dbReference type="PANTHER" id="PTHR37814">
    <property type="entry name" value="CONSERVED MEMBRANE PROTEIN"/>
    <property type="match status" value="1"/>
</dbReference>
<feature type="transmembrane region" description="Helical" evidence="1">
    <location>
        <begin position="183"/>
        <end position="204"/>
    </location>
</feature>
<proteinExistence type="predicted"/>
<dbReference type="InterPro" id="IPR038728">
    <property type="entry name" value="YkvI-like"/>
</dbReference>
<protein>
    <submittedName>
        <fullName evidence="2">Membrane protein YkvI</fullName>
    </submittedName>
</protein>
<gene>
    <name evidence="2" type="ORF">J2Z64_001081</name>
</gene>
<dbReference type="OrthoDB" id="4424890at2"/>
<evidence type="ECO:0000256" key="1">
    <source>
        <dbReference type="SAM" id="Phobius"/>
    </source>
</evidence>
<feature type="transmembrane region" description="Helical" evidence="1">
    <location>
        <begin position="112"/>
        <end position="132"/>
    </location>
</feature>
<sequence>MKNVLKISSAFIGAVLGAGFASGQEIMQYFTSFGQIGILGSIVVAVLFGITGMLLVSIGYRLKAVSHMEVIRKISGRYLGMGYDIVLIFTLFGIGVVMLAGSGPIFNQQFNIPTYVGTILMSALVLITIMAGVKNVIQVLALVTPFFLLVIIFVNIYSMVTSGNSNGDMEAIAVQQHSVSNHWFSAAFNYVSLVTLTNAAMLFIMGGNETNGKNAAIGGFLGGLFCGLLVLVSNIAIYQNIDIVATLQMPTLGLASEISPLLGIIFSITLFGMIYGTAVSMFFSFSSRFFEPKTKGFNLFSVLSVIVACGLSFYGFSDLVSIVFPIIGYLGYIFMVILVVGAFRLKPKKAIPAKEEWKIAK</sequence>
<feature type="transmembrane region" description="Helical" evidence="1">
    <location>
        <begin position="258"/>
        <end position="285"/>
    </location>
</feature>
<dbReference type="EMBL" id="JAGGMB010000002">
    <property type="protein sequence ID" value="MBP2076869.1"/>
    <property type="molecule type" value="Genomic_DNA"/>
</dbReference>
<feature type="transmembrane region" description="Helical" evidence="1">
    <location>
        <begin position="33"/>
        <end position="60"/>
    </location>
</feature>
<keyword evidence="1" id="KW-0472">Membrane</keyword>
<feature type="transmembrane region" description="Helical" evidence="1">
    <location>
        <begin position="216"/>
        <end position="238"/>
    </location>
</feature>
<accession>A0A9X1CAN9</accession>
<feature type="transmembrane region" description="Helical" evidence="1">
    <location>
        <begin position="297"/>
        <end position="316"/>
    </location>
</feature>
<keyword evidence="1" id="KW-1133">Transmembrane helix</keyword>
<dbReference type="AlphaFoldDB" id="A0A9X1CAN9"/>
<organism evidence="2 3">
    <name type="scientific">Oceanobacillus polygoni</name>
    <dbReference type="NCBI Taxonomy" id="1235259"/>
    <lineage>
        <taxon>Bacteria</taxon>
        <taxon>Bacillati</taxon>
        <taxon>Bacillota</taxon>
        <taxon>Bacilli</taxon>
        <taxon>Bacillales</taxon>
        <taxon>Bacillaceae</taxon>
        <taxon>Oceanobacillus</taxon>
    </lineage>
</organism>
<evidence type="ECO:0000313" key="3">
    <source>
        <dbReference type="Proteomes" id="UP001138793"/>
    </source>
</evidence>
<keyword evidence="1" id="KW-0812">Transmembrane</keyword>
<feature type="transmembrane region" description="Helical" evidence="1">
    <location>
        <begin position="81"/>
        <end position="106"/>
    </location>
</feature>
<dbReference type="PANTHER" id="PTHR37814:SF1">
    <property type="entry name" value="MEMBRANE PROTEIN"/>
    <property type="match status" value="1"/>
</dbReference>